<dbReference type="SUPFAM" id="SSF52540">
    <property type="entry name" value="P-loop containing nucleoside triphosphate hydrolases"/>
    <property type="match status" value="1"/>
</dbReference>
<dbReference type="Proteomes" id="UP000601435">
    <property type="component" value="Unassembled WGS sequence"/>
</dbReference>
<organism evidence="3 4">
    <name type="scientific">Symbiodinium necroappetens</name>
    <dbReference type="NCBI Taxonomy" id="1628268"/>
    <lineage>
        <taxon>Eukaryota</taxon>
        <taxon>Sar</taxon>
        <taxon>Alveolata</taxon>
        <taxon>Dinophyceae</taxon>
        <taxon>Suessiales</taxon>
        <taxon>Symbiodiniaceae</taxon>
        <taxon>Symbiodinium</taxon>
    </lineage>
</organism>
<gene>
    <name evidence="3" type="primary">Abcc2</name>
    <name evidence="3" type="ORF">SNEC2469_LOCUS33951</name>
</gene>
<dbReference type="EMBL" id="CAJNJA010091796">
    <property type="protein sequence ID" value="CAE7940609.1"/>
    <property type="molecule type" value="Genomic_DNA"/>
</dbReference>
<dbReference type="GO" id="GO:0042626">
    <property type="term" value="F:ATPase-coupled transmembrane transporter activity"/>
    <property type="evidence" value="ECO:0007669"/>
    <property type="project" value="TreeGrafter"/>
</dbReference>
<evidence type="ECO:0000256" key="1">
    <source>
        <dbReference type="ARBA" id="ARBA00022741"/>
    </source>
</evidence>
<evidence type="ECO:0000313" key="3">
    <source>
        <dbReference type="EMBL" id="CAE7940609.1"/>
    </source>
</evidence>
<dbReference type="InterPro" id="IPR027417">
    <property type="entry name" value="P-loop_NTPase"/>
</dbReference>
<dbReference type="OrthoDB" id="4865934at2759"/>
<name>A0A813CA02_9DINO</name>
<dbReference type="InterPro" id="IPR050173">
    <property type="entry name" value="ABC_transporter_C-like"/>
</dbReference>
<dbReference type="GO" id="GO:0005524">
    <property type="term" value="F:ATP binding"/>
    <property type="evidence" value="ECO:0007669"/>
    <property type="project" value="UniProtKB-KW"/>
</dbReference>
<sequence length="222" mass="24965">MQSGRVVLDAVDVRCVSLATLRGRVAVVPQELCIFHGSWRQNLDPMGEFEEDELKRVLRLTRLENFLLRTARHCVEALEPGPAMLLCLCRALLRLLQGRSKLLMMDAATCRFSPASDADLTAIILRYCRRRGAATLQVSQRAQQAPLYDEVAVMASGRVVEQGPAKKLWVKDGALRRVAKDQGTERMRKTIDLEGSALLYPPGTHNMYTCCATKLKAWIRQR</sequence>
<dbReference type="GO" id="GO:0016020">
    <property type="term" value="C:membrane"/>
    <property type="evidence" value="ECO:0007669"/>
    <property type="project" value="TreeGrafter"/>
</dbReference>
<keyword evidence="4" id="KW-1185">Reference proteome</keyword>
<evidence type="ECO:0000256" key="2">
    <source>
        <dbReference type="ARBA" id="ARBA00022840"/>
    </source>
</evidence>
<keyword evidence="2" id="KW-0067">ATP-binding</keyword>
<evidence type="ECO:0000313" key="4">
    <source>
        <dbReference type="Proteomes" id="UP000601435"/>
    </source>
</evidence>
<reference evidence="3" key="1">
    <citation type="submission" date="2021-02" db="EMBL/GenBank/DDBJ databases">
        <authorList>
            <person name="Dougan E. K."/>
            <person name="Rhodes N."/>
            <person name="Thang M."/>
            <person name="Chan C."/>
        </authorList>
    </citation>
    <scope>NUCLEOTIDE SEQUENCE</scope>
</reference>
<keyword evidence="1" id="KW-0547">Nucleotide-binding</keyword>
<protein>
    <submittedName>
        <fullName evidence="3">Abcc2 protein</fullName>
    </submittedName>
</protein>
<dbReference type="Gene3D" id="3.40.50.300">
    <property type="entry name" value="P-loop containing nucleotide triphosphate hydrolases"/>
    <property type="match status" value="1"/>
</dbReference>
<dbReference type="PANTHER" id="PTHR24223">
    <property type="entry name" value="ATP-BINDING CASSETTE SUB-FAMILY C"/>
    <property type="match status" value="1"/>
</dbReference>
<comment type="caution">
    <text evidence="3">The sequence shown here is derived from an EMBL/GenBank/DDBJ whole genome shotgun (WGS) entry which is preliminary data.</text>
</comment>
<proteinExistence type="predicted"/>
<accession>A0A813CA02</accession>
<dbReference type="AlphaFoldDB" id="A0A813CA02"/>